<name>A0A9Q9J4C5_9LACO</name>
<dbReference type="EMBL" id="CP104396">
    <property type="protein sequence ID" value="UXC63652.1"/>
    <property type="molecule type" value="Genomic_DNA"/>
</dbReference>
<evidence type="ECO:0000313" key="4">
    <source>
        <dbReference type="EMBL" id="UXC63652.1"/>
    </source>
</evidence>
<accession>A0A9Q9J4C5</accession>
<feature type="domain" description="Glucosyltransferase 3-like C-terminal" evidence="3">
    <location>
        <begin position="175"/>
        <end position="335"/>
    </location>
</feature>
<proteinExistence type="predicted"/>
<sequence length="343" mass="39058">MNYFLSENVGNSRDAGTKPKKDIEQILESLNFVKIGIDFSISKKNFSVKLKKSLKALKAGDVLLVQYPLKKAYIVSKECRRLKKKGVNTIVVVHDLNHLRLLKPRNLNDWVNKYQWKMRDLVILKSFSLVVAHNKIMKSYIEKFKISSEKIIELGIFDYLLPTELGIQEFSKDDVIIAGNLSEEKAAFVYKLPTESSYGLYGINYTTKDKRDNVHYYGSFDANNPSCLGGKFGLVWDGDSVHTCSGNFGEYLRYNNPYKLSMYLALGIPVLVWKESALSEFVEEQGVGIAISDLDSIPNILENMSEDDYQKFKHNATEISIKLRKGDFFKNAIKKSLTLITNS</sequence>
<dbReference type="GeneID" id="75136366"/>
<evidence type="ECO:0000256" key="1">
    <source>
        <dbReference type="ARBA" id="ARBA00022679"/>
    </source>
</evidence>
<dbReference type="SUPFAM" id="SSF53756">
    <property type="entry name" value="UDP-Glycosyltransferase/glycogen phosphorylase"/>
    <property type="match status" value="1"/>
</dbReference>
<dbReference type="RefSeq" id="WP_172575795.1">
    <property type="nucleotide sequence ID" value="NZ_BLAO01000026.1"/>
</dbReference>
<dbReference type="Pfam" id="PF26337">
    <property type="entry name" value="Gtf3_C"/>
    <property type="match status" value="1"/>
</dbReference>
<gene>
    <name evidence="4" type="ORF">N4562_00900</name>
</gene>
<protein>
    <submittedName>
        <fullName evidence="4">Galactofuranosyltransferase</fullName>
    </submittedName>
</protein>
<dbReference type="PIRSF" id="PIRSF007023">
    <property type="entry name" value="UDP-Galf_transf"/>
    <property type="match status" value="1"/>
</dbReference>
<keyword evidence="1" id="KW-0808">Transferase</keyword>
<reference evidence="4" key="1">
    <citation type="submission" date="2022-09" db="EMBL/GenBank/DDBJ databases">
        <title>Complete genome of Ligilactobacillus agilis AM_LB6, isolated from chicken feces.</title>
        <authorList>
            <person name="den Bakker H.C."/>
            <person name="Mann A."/>
        </authorList>
    </citation>
    <scope>NUCLEOTIDE SEQUENCE</scope>
    <source>
        <strain evidence="4">AM_LB6</strain>
    </source>
</reference>
<dbReference type="Pfam" id="PF26334">
    <property type="entry name" value="Gtf3_N"/>
    <property type="match status" value="1"/>
</dbReference>
<dbReference type="Proteomes" id="UP001058429">
    <property type="component" value="Chromosome"/>
</dbReference>
<feature type="domain" description="Glucosyltransferase 3-like N-terminal" evidence="2">
    <location>
        <begin position="3"/>
        <end position="156"/>
    </location>
</feature>
<evidence type="ECO:0000313" key="5">
    <source>
        <dbReference type="Proteomes" id="UP001058429"/>
    </source>
</evidence>
<dbReference type="Gene3D" id="3.40.50.2000">
    <property type="entry name" value="Glycogen Phosphorylase B"/>
    <property type="match status" value="2"/>
</dbReference>
<dbReference type="InterPro" id="IPR058592">
    <property type="entry name" value="Gtf3_C"/>
</dbReference>
<dbReference type="InterPro" id="IPR058591">
    <property type="entry name" value="Gtf3_N"/>
</dbReference>
<dbReference type="AlphaFoldDB" id="A0A9Q9J4C5"/>
<evidence type="ECO:0000259" key="3">
    <source>
        <dbReference type="Pfam" id="PF26337"/>
    </source>
</evidence>
<evidence type="ECO:0000259" key="2">
    <source>
        <dbReference type="Pfam" id="PF26334"/>
    </source>
</evidence>
<organism evidence="4 5">
    <name type="scientific">Ligilactobacillus agilis</name>
    <dbReference type="NCBI Taxonomy" id="1601"/>
    <lineage>
        <taxon>Bacteria</taxon>
        <taxon>Bacillati</taxon>
        <taxon>Bacillota</taxon>
        <taxon>Bacilli</taxon>
        <taxon>Lactobacillales</taxon>
        <taxon>Lactobacillaceae</taxon>
        <taxon>Ligilactobacillus</taxon>
    </lineage>
</organism>